<dbReference type="OrthoDB" id="275278at2759"/>
<feature type="compositionally biased region" description="Polar residues" evidence="1">
    <location>
        <begin position="60"/>
        <end position="70"/>
    </location>
</feature>
<name>A0A8I3A3Y2_9AGAM</name>
<organism evidence="2 3">
    <name type="scientific">Boletus reticuloceps</name>
    <dbReference type="NCBI Taxonomy" id="495285"/>
    <lineage>
        <taxon>Eukaryota</taxon>
        <taxon>Fungi</taxon>
        <taxon>Dikarya</taxon>
        <taxon>Basidiomycota</taxon>
        <taxon>Agaricomycotina</taxon>
        <taxon>Agaricomycetes</taxon>
        <taxon>Agaricomycetidae</taxon>
        <taxon>Boletales</taxon>
        <taxon>Boletineae</taxon>
        <taxon>Boletaceae</taxon>
        <taxon>Boletoideae</taxon>
        <taxon>Boletus</taxon>
    </lineage>
</organism>
<reference evidence="2" key="1">
    <citation type="submission" date="2021-03" db="EMBL/GenBank/DDBJ databases">
        <title>Evolutionary innovations through gain and loss of genes in the ectomycorrhizal Boletales.</title>
        <authorList>
            <person name="Wu G."/>
            <person name="Miyauchi S."/>
            <person name="Morin E."/>
            <person name="Yang Z.-L."/>
            <person name="Xu J."/>
            <person name="Martin F.M."/>
        </authorList>
    </citation>
    <scope>NUCLEOTIDE SEQUENCE</scope>
    <source>
        <strain evidence="2">BR01</strain>
    </source>
</reference>
<dbReference type="EMBL" id="JAGFBS010000057">
    <property type="protein sequence ID" value="KAG6370101.1"/>
    <property type="molecule type" value="Genomic_DNA"/>
</dbReference>
<dbReference type="Proteomes" id="UP000683000">
    <property type="component" value="Unassembled WGS sequence"/>
</dbReference>
<keyword evidence="3" id="KW-1185">Reference proteome</keyword>
<proteinExistence type="predicted"/>
<evidence type="ECO:0000256" key="1">
    <source>
        <dbReference type="SAM" id="MobiDB-lite"/>
    </source>
</evidence>
<feature type="region of interest" description="Disordered" evidence="1">
    <location>
        <begin position="50"/>
        <end position="76"/>
    </location>
</feature>
<gene>
    <name evidence="2" type="ORF">JVT61DRAFT_12507</name>
</gene>
<evidence type="ECO:0000313" key="3">
    <source>
        <dbReference type="Proteomes" id="UP000683000"/>
    </source>
</evidence>
<dbReference type="AlphaFoldDB" id="A0A8I3A3Y2"/>
<accession>A0A8I3A3Y2</accession>
<evidence type="ECO:0000313" key="2">
    <source>
        <dbReference type="EMBL" id="KAG6370101.1"/>
    </source>
</evidence>
<protein>
    <submittedName>
        <fullName evidence="2">Uncharacterized protein</fullName>
    </submittedName>
</protein>
<sequence>MSSKFHLVLEEDSARMTTEQLKELAEALSIMSAKSSVLEEGGERRALIAENLQAEEDSKPSSTKRTQTMHTKIDGQLDAYDPAHVWGRIKESETAPAVINHK</sequence>
<comment type="caution">
    <text evidence="2">The sequence shown here is derived from an EMBL/GenBank/DDBJ whole genome shotgun (WGS) entry which is preliminary data.</text>
</comment>